<dbReference type="Gene3D" id="3.90.1750.20">
    <property type="entry name" value="Putative Large Serine Recombinase, Chain B, Domain 2"/>
    <property type="match status" value="1"/>
</dbReference>
<dbReference type="Pfam" id="PF07508">
    <property type="entry name" value="Recombinase"/>
    <property type="match status" value="1"/>
</dbReference>
<dbReference type="SUPFAM" id="SSF53041">
    <property type="entry name" value="Resolvase-like"/>
    <property type="match status" value="1"/>
</dbReference>
<evidence type="ECO:0000259" key="2">
    <source>
        <dbReference type="PROSITE" id="PS51736"/>
    </source>
</evidence>
<feature type="domain" description="Recombinase" evidence="3">
    <location>
        <begin position="183"/>
        <end position="324"/>
    </location>
</feature>
<dbReference type="OrthoDB" id="9811097at2"/>
<dbReference type="Pfam" id="PF00239">
    <property type="entry name" value="Resolvase"/>
    <property type="match status" value="1"/>
</dbReference>
<dbReference type="InterPro" id="IPR038109">
    <property type="entry name" value="DNA_bind_recomb_sf"/>
</dbReference>
<dbReference type="GO" id="GO:0003677">
    <property type="term" value="F:DNA binding"/>
    <property type="evidence" value="ECO:0007669"/>
    <property type="project" value="InterPro"/>
</dbReference>
<dbReference type="AlphaFoldDB" id="A0A174P580"/>
<dbReference type="InterPro" id="IPR036162">
    <property type="entry name" value="Resolvase-like_N_sf"/>
</dbReference>
<dbReference type="GeneID" id="96228671"/>
<dbReference type="InterPro" id="IPR006119">
    <property type="entry name" value="Resolv_N"/>
</dbReference>
<evidence type="ECO:0000313" key="4">
    <source>
        <dbReference type="EMBL" id="CUP53990.1"/>
    </source>
</evidence>
<feature type="coiled-coil region" evidence="1">
    <location>
        <begin position="460"/>
        <end position="487"/>
    </location>
</feature>
<dbReference type="Gene3D" id="3.40.50.1390">
    <property type="entry name" value="Resolvase, N-terminal catalytic domain"/>
    <property type="match status" value="1"/>
</dbReference>
<dbReference type="PANTHER" id="PTHR30461">
    <property type="entry name" value="DNA-INVERTASE FROM LAMBDOID PROPHAGE"/>
    <property type="match status" value="1"/>
</dbReference>
<dbReference type="PROSITE" id="PS51736">
    <property type="entry name" value="RECOMBINASES_3"/>
    <property type="match status" value="1"/>
</dbReference>
<dbReference type="InterPro" id="IPR025827">
    <property type="entry name" value="Zn_ribbon_recom_dom"/>
</dbReference>
<dbReference type="RefSeq" id="WP_055056044.1">
    <property type="nucleotide sequence ID" value="NZ_CZAY01000009.1"/>
</dbReference>
<feature type="domain" description="Resolvase/invertase-type recombinase catalytic" evidence="2">
    <location>
        <begin position="22"/>
        <end position="175"/>
    </location>
</feature>
<name>A0A174P580_9FIRM</name>
<dbReference type="Proteomes" id="UP000095485">
    <property type="component" value="Unassembled WGS sequence"/>
</dbReference>
<organism evidence="4 5">
    <name type="scientific">Dorea longicatena</name>
    <dbReference type="NCBI Taxonomy" id="88431"/>
    <lineage>
        <taxon>Bacteria</taxon>
        <taxon>Bacillati</taxon>
        <taxon>Bacillota</taxon>
        <taxon>Clostridia</taxon>
        <taxon>Lachnospirales</taxon>
        <taxon>Lachnospiraceae</taxon>
        <taxon>Dorea</taxon>
    </lineage>
</organism>
<keyword evidence="1" id="KW-0175">Coiled coil</keyword>
<reference evidence="4 5" key="1">
    <citation type="submission" date="2015-09" db="EMBL/GenBank/DDBJ databases">
        <authorList>
            <consortium name="Pathogen Informatics"/>
        </authorList>
    </citation>
    <scope>NUCLEOTIDE SEQUENCE [LARGE SCALE GENOMIC DNA]</scope>
    <source>
        <strain evidence="4 5">2789STDY5834914</strain>
    </source>
</reference>
<dbReference type="SMART" id="SM00857">
    <property type="entry name" value="Resolvase"/>
    <property type="match status" value="1"/>
</dbReference>
<protein>
    <submittedName>
        <fullName evidence="4">Recombinase</fullName>
    </submittedName>
</protein>
<proteinExistence type="predicted"/>
<dbReference type="PANTHER" id="PTHR30461:SF23">
    <property type="entry name" value="DNA RECOMBINASE-RELATED"/>
    <property type="match status" value="1"/>
</dbReference>
<gene>
    <name evidence="4" type="ORF">ERS852526_01373</name>
</gene>
<dbReference type="Pfam" id="PF13408">
    <property type="entry name" value="Zn_ribbon_recom"/>
    <property type="match status" value="1"/>
</dbReference>
<dbReference type="InterPro" id="IPR011109">
    <property type="entry name" value="DNA_bind_recombinase_dom"/>
</dbReference>
<dbReference type="InterPro" id="IPR050639">
    <property type="entry name" value="SSR_resolvase"/>
</dbReference>
<dbReference type="EMBL" id="CZAY01000009">
    <property type="protein sequence ID" value="CUP53990.1"/>
    <property type="molecule type" value="Genomic_DNA"/>
</dbReference>
<evidence type="ECO:0000256" key="1">
    <source>
        <dbReference type="SAM" id="Coils"/>
    </source>
</evidence>
<accession>A0A174P580</accession>
<evidence type="ECO:0000259" key="3">
    <source>
        <dbReference type="PROSITE" id="PS51737"/>
    </source>
</evidence>
<dbReference type="PROSITE" id="PS51737">
    <property type="entry name" value="RECOMBINASE_DNA_BIND"/>
    <property type="match status" value="1"/>
</dbReference>
<evidence type="ECO:0000313" key="5">
    <source>
        <dbReference type="Proteomes" id="UP000095485"/>
    </source>
</evidence>
<sequence length="563" mass="66226">MPKISKRGQKRQSSKPEMKYLRTYIYVRLSERDGGHGRRDSIYIQKQICEDYAKKHPEMLVVKVYADNGVTGTTFQRDAFEELMEDVANKKVDCIIVKDFARFGRDALDAVDLIDVIFPTLNIRFISVMDEYDSANPACVENRTPNILKHFMNDYYAREVSEKLVQAHRLSRERGEFWGSRPPYGYQRAEENSKKLVPEPEESEIIRQIFYWYVFEEMSSYDIARELNGRKVLGPEDSYQKRKQGKVPEKRRLWRSDGIRKILQNPVYIGAAVYGKTKQMLAQNIPLQMIPKEQWEVCENAWEAVVERAIYEEAQKIAKERWKDTLDNWAANPKEKQGADGPFKGRIFCGHCGKRLGRSRSGGNKKHKYMVYKCPSFSLTDHTECFRTVNEIYINQAVKAALRYQIRLAVESKKTYGAEFYQKLEQEVAEKVKSARQKYEKYGRKLETLFEHYATGLLDCKEYQEIKSTYQEEQQAARQNMKQIQLRGQHLLDQVKARMDWTEELLKYQRFQKIEKGIADRFIEKITVYSKDYVEIVFWFGDLFEKELEKELANMEGGLPYAV</sequence>
<dbReference type="GO" id="GO:0000150">
    <property type="term" value="F:DNA strand exchange activity"/>
    <property type="evidence" value="ECO:0007669"/>
    <property type="project" value="InterPro"/>
</dbReference>